<feature type="domain" description="HTH marR-type" evidence="4">
    <location>
        <begin position="1"/>
        <end position="142"/>
    </location>
</feature>
<evidence type="ECO:0000256" key="3">
    <source>
        <dbReference type="ARBA" id="ARBA00023163"/>
    </source>
</evidence>
<keyword evidence="6" id="KW-1185">Reference proteome</keyword>
<evidence type="ECO:0000313" key="5">
    <source>
        <dbReference type="EMBL" id="SDX59829.1"/>
    </source>
</evidence>
<dbReference type="PROSITE" id="PS50995">
    <property type="entry name" value="HTH_MARR_2"/>
    <property type="match status" value="1"/>
</dbReference>
<sequence length="147" mass="16458">MKQYHEILEKVIELTNVMNKTSKCARDFGVGILLYPAEIHTIEAIGAHESINANALAKLLGITNGAVTQTTNKLLQKGLVEKFKVEGNQKAVYLKLTALGRTAEQAHDHFHAQSYQNVIKYLSSLSQEHRDAILAFLDVYIENLPRK</sequence>
<dbReference type="STRING" id="1528.SAMN04488579_10444"/>
<dbReference type="RefSeq" id="WP_090243590.1">
    <property type="nucleotide sequence ID" value="NZ_FNOU01000004.1"/>
</dbReference>
<dbReference type="InterPro" id="IPR052067">
    <property type="entry name" value="Metal_resp_HTH_trans_reg"/>
</dbReference>
<dbReference type="OrthoDB" id="5461037at2"/>
<name>A0A1H3D2F1_EUBBA</name>
<evidence type="ECO:0000259" key="4">
    <source>
        <dbReference type="PROSITE" id="PS50995"/>
    </source>
</evidence>
<organism evidence="5 6">
    <name type="scientific">Eubacterium barkeri</name>
    <name type="common">Clostridium barkeri</name>
    <dbReference type="NCBI Taxonomy" id="1528"/>
    <lineage>
        <taxon>Bacteria</taxon>
        <taxon>Bacillati</taxon>
        <taxon>Bacillota</taxon>
        <taxon>Clostridia</taxon>
        <taxon>Eubacteriales</taxon>
        <taxon>Eubacteriaceae</taxon>
        <taxon>Eubacterium</taxon>
    </lineage>
</organism>
<dbReference type="SUPFAM" id="SSF46785">
    <property type="entry name" value="Winged helix' DNA-binding domain"/>
    <property type="match status" value="1"/>
</dbReference>
<dbReference type="GO" id="GO:0003677">
    <property type="term" value="F:DNA binding"/>
    <property type="evidence" value="ECO:0007669"/>
    <property type="project" value="UniProtKB-KW"/>
</dbReference>
<dbReference type="InterPro" id="IPR036390">
    <property type="entry name" value="WH_DNA-bd_sf"/>
</dbReference>
<dbReference type="AlphaFoldDB" id="A0A1H3D2F1"/>
<dbReference type="GO" id="GO:0003700">
    <property type="term" value="F:DNA-binding transcription factor activity"/>
    <property type="evidence" value="ECO:0007669"/>
    <property type="project" value="InterPro"/>
</dbReference>
<dbReference type="Pfam" id="PF01047">
    <property type="entry name" value="MarR"/>
    <property type="match status" value="1"/>
</dbReference>
<dbReference type="Proteomes" id="UP000199652">
    <property type="component" value="Unassembled WGS sequence"/>
</dbReference>
<dbReference type="SMART" id="SM00347">
    <property type="entry name" value="HTH_MARR"/>
    <property type="match status" value="1"/>
</dbReference>
<evidence type="ECO:0000256" key="1">
    <source>
        <dbReference type="ARBA" id="ARBA00023015"/>
    </source>
</evidence>
<keyword evidence="1" id="KW-0805">Transcription regulation</keyword>
<reference evidence="6" key="1">
    <citation type="submission" date="2016-10" db="EMBL/GenBank/DDBJ databases">
        <authorList>
            <person name="Varghese N."/>
            <person name="Submissions S."/>
        </authorList>
    </citation>
    <scope>NUCLEOTIDE SEQUENCE [LARGE SCALE GENOMIC DNA]</scope>
    <source>
        <strain evidence="6">VPI 5359</strain>
    </source>
</reference>
<evidence type="ECO:0000313" key="6">
    <source>
        <dbReference type="Proteomes" id="UP000199652"/>
    </source>
</evidence>
<dbReference type="PANTHER" id="PTHR35790">
    <property type="entry name" value="HTH-TYPE TRANSCRIPTIONAL REGULATOR PCHR"/>
    <property type="match status" value="1"/>
</dbReference>
<dbReference type="InterPro" id="IPR000835">
    <property type="entry name" value="HTH_MarR-typ"/>
</dbReference>
<keyword evidence="3" id="KW-0804">Transcription</keyword>
<protein>
    <submittedName>
        <fullName evidence="5">DNA-binding transcriptional regulator, MarR family</fullName>
    </submittedName>
</protein>
<evidence type="ECO:0000256" key="2">
    <source>
        <dbReference type="ARBA" id="ARBA00023125"/>
    </source>
</evidence>
<gene>
    <name evidence="5" type="ORF">SAMN04488579_10444</name>
</gene>
<dbReference type="EMBL" id="FNOU01000004">
    <property type="protein sequence ID" value="SDX59829.1"/>
    <property type="molecule type" value="Genomic_DNA"/>
</dbReference>
<dbReference type="Gene3D" id="1.10.10.10">
    <property type="entry name" value="Winged helix-like DNA-binding domain superfamily/Winged helix DNA-binding domain"/>
    <property type="match status" value="1"/>
</dbReference>
<accession>A0A1H3D2F1</accession>
<dbReference type="InterPro" id="IPR036388">
    <property type="entry name" value="WH-like_DNA-bd_sf"/>
</dbReference>
<keyword evidence="2 5" id="KW-0238">DNA-binding</keyword>
<dbReference type="PANTHER" id="PTHR35790:SF4">
    <property type="entry name" value="HTH-TYPE TRANSCRIPTIONAL REGULATOR PCHR"/>
    <property type="match status" value="1"/>
</dbReference>
<proteinExistence type="predicted"/>